<dbReference type="Pfam" id="PF01494">
    <property type="entry name" value="FAD_binding_3"/>
    <property type="match status" value="1"/>
</dbReference>
<evidence type="ECO:0000256" key="8">
    <source>
        <dbReference type="ARBA" id="ARBA00023128"/>
    </source>
</evidence>
<dbReference type="InterPro" id="IPR002938">
    <property type="entry name" value="FAD-bd"/>
</dbReference>
<dbReference type="Gene3D" id="3.50.50.60">
    <property type="entry name" value="FAD/NAD(P)-binding domain"/>
    <property type="match status" value="1"/>
</dbReference>
<keyword evidence="8" id="KW-0496">Mitochondrion</keyword>
<dbReference type="Proteomes" id="UP001652741">
    <property type="component" value="Chromosome ssa09"/>
</dbReference>
<dbReference type="CTD" id="51004"/>
<reference evidence="11" key="1">
    <citation type="submission" date="2008-10" db="EMBL/GenBank/DDBJ databases">
        <authorList>
            <consortium name="cGRASP (B.F. Koop &amp; W.S. Davidson)"/>
            <person name="Leong J."/>
            <person name="von Schalburg K."/>
            <person name="Cooper G."/>
            <person name="Moore R."/>
            <person name="Holt R."/>
            <person name="Davidson W.S."/>
            <person name="Koop B.F."/>
        </authorList>
    </citation>
    <scope>NUCLEOTIDE SEQUENCE</scope>
    <source>
        <tissue evidence="11">Brain</tissue>
    </source>
</reference>
<keyword evidence="1" id="KW-0285">Flavoprotein</keyword>
<keyword evidence="2" id="KW-0831">Ubiquinone biosynthesis</keyword>
<keyword evidence="4" id="KW-0274">FAD</keyword>
<reference evidence="11" key="3">
    <citation type="submission" date="2010-08" db="EMBL/GenBank/DDBJ databases">
        <authorList>
            <consortium name="cGRASP (B.F. Koop &amp; W.S. Davidson)"/>
        </authorList>
    </citation>
    <scope>NUCLEOTIDE SEQUENCE</scope>
    <source>
        <tissue evidence="11">Brain</tissue>
    </source>
</reference>
<feature type="domain" description="FAD-binding" evidence="10">
    <location>
        <begin position="48"/>
        <end position="267"/>
    </location>
</feature>
<sequence>MHSLTKTALSFNGIGWRCVSLNRFSETRIICRGLACAAEHGEHKNELYDVIISGGGMVGTAMACSLGLDPNLEGKKILLLEAGNKKVMDKVPDAYSTRVSSISPGSATLLSGVGAWDHIMNMRCKPYQKMQVWDACSDALITFDKENLQDEMAYIVENDIIVAALTKQLENLSDQVRVQYKSKVVKYTWPKSHQVADAIPWVQVTLANGQTLQTKLLIGADGPNSMVRREAGIPTVKWNYDQSAVVAVLHLSEVRFTSYNLSISSRHIEAILIVIMCFYSQQRTMLPGRGSFQQAP</sequence>
<reference evidence="13" key="4">
    <citation type="submission" date="2025-04" db="UniProtKB">
        <authorList>
            <consortium name="RefSeq"/>
        </authorList>
    </citation>
    <scope>IDENTIFICATION</scope>
</reference>
<name>B5X2C0_SALSA</name>
<evidence type="ECO:0000313" key="13">
    <source>
        <dbReference type="RefSeq" id="NP_001135221.1"/>
    </source>
</evidence>
<keyword evidence="5" id="KW-0809">Transit peptide</keyword>
<dbReference type="GO" id="GO:0071949">
    <property type="term" value="F:FAD binding"/>
    <property type="evidence" value="ECO:0007669"/>
    <property type="project" value="InterPro"/>
</dbReference>
<dbReference type="InterPro" id="IPR036188">
    <property type="entry name" value="FAD/NAD-bd_sf"/>
</dbReference>
<evidence type="ECO:0000256" key="5">
    <source>
        <dbReference type="ARBA" id="ARBA00022946"/>
    </source>
</evidence>
<keyword evidence="6" id="KW-0560">Oxidoreductase</keyword>
<proteinExistence type="evidence at transcript level"/>
<dbReference type="GO" id="GO:0004497">
    <property type="term" value="F:monooxygenase activity"/>
    <property type="evidence" value="ECO:0007669"/>
    <property type="project" value="UniProtKB-KW"/>
</dbReference>
<dbReference type="PANTHER" id="PTHR43876:SF7">
    <property type="entry name" value="UBIQUINONE BIOSYNTHESIS MONOOXYGENASE COQ6, MITOCHONDRIAL"/>
    <property type="match status" value="1"/>
</dbReference>
<keyword evidence="11 13" id="KW-0830">Ubiquinone</keyword>
<evidence type="ECO:0000313" key="12">
    <source>
        <dbReference type="Proteomes" id="UP001652741"/>
    </source>
</evidence>
<protein>
    <submittedName>
        <fullName evidence="11 13">Ubiquinone biosynthesis monooxygenase COQ6</fullName>
    </submittedName>
</protein>
<keyword evidence="3" id="KW-0999">Mitochondrion inner membrane</keyword>
<evidence type="ECO:0000256" key="2">
    <source>
        <dbReference type="ARBA" id="ARBA00022688"/>
    </source>
</evidence>
<evidence type="ECO:0000256" key="4">
    <source>
        <dbReference type="ARBA" id="ARBA00022827"/>
    </source>
</evidence>
<evidence type="ECO:0000256" key="1">
    <source>
        <dbReference type="ARBA" id="ARBA00022630"/>
    </source>
</evidence>
<evidence type="ECO:0000256" key="7">
    <source>
        <dbReference type="ARBA" id="ARBA00023033"/>
    </source>
</evidence>
<evidence type="ECO:0000256" key="9">
    <source>
        <dbReference type="ARBA" id="ARBA00023136"/>
    </source>
</evidence>
<accession>B5X2C0</accession>
<keyword evidence="9" id="KW-0472">Membrane</keyword>
<dbReference type="InterPro" id="IPR051205">
    <property type="entry name" value="UbiH/COQ6_monooxygenase"/>
</dbReference>
<keyword evidence="7 11" id="KW-0503">Monooxygenase</keyword>
<dbReference type="KEGG" id="sasa:100196727"/>
<dbReference type="GO" id="GO:0005739">
    <property type="term" value="C:mitochondrion"/>
    <property type="evidence" value="ECO:0007669"/>
    <property type="project" value="TreeGrafter"/>
</dbReference>
<dbReference type="FunFam" id="3.50.50.60:FF:000086">
    <property type="entry name" value="Ubiquinone biosynthesis monooxygenase COQ6, mitochondrial"/>
    <property type="match status" value="1"/>
</dbReference>
<evidence type="ECO:0000313" key="11">
    <source>
        <dbReference type="EMBL" id="ACI33451.1"/>
    </source>
</evidence>
<reference evidence="11 13" key="2">
    <citation type="journal article" date="2010" name="BMC Genomics">
        <title>Salmo salar and Esox lucius full-length cDNA sequences reveal changes in evolutionary pressures on a post-tetraploidization genome.</title>
        <authorList>
            <person name="Leong J.S."/>
            <person name="Jantzen S.G."/>
            <person name="von Schalburg K.R."/>
            <person name="Cooper G.A."/>
            <person name="Messmer A.M."/>
            <person name="Liao N.Y."/>
            <person name="Munro S."/>
            <person name="Moore R."/>
            <person name="Holt R.A."/>
            <person name="Jones S.J."/>
            <person name="Davidson W.S."/>
            <person name="Koop B.F."/>
        </authorList>
    </citation>
    <scope>NUCLEOTIDE SEQUENCE</scope>
    <source>
        <tissue evidence="11">Brain</tissue>
    </source>
</reference>
<dbReference type="EMBL" id="BT045189">
    <property type="protein sequence ID" value="ACI33451.1"/>
    <property type="molecule type" value="mRNA"/>
</dbReference>
<evidence type="ECO:0000256" key="3">
    <source>
        <dbReference type="ARBA" id="ARBA00022792"/>
    </source>
</evidence>
<dbReference type="RefSeq" id="NP_001135221.1">
    <property type="nucleotide sequence ID" value="NM_001141749.1"/>
</dbReference>
<evidence type="ECO:0000256" key="6">
    <source>
        <dbReference type="ARBA" id="ARBA00023002"/>
    </source>
</evidence>
<keyword evidence="12" id="KW-1185">Reference proteome</keyword>
<dbReference type="AlphaFoldDB" id="B5X2C0"/>
<gene>
    <name evidence="11" type="primary">COQ6</name>
    <name evidence="13" type="synonym">coq6</name>
</gene>
<dbReference type="GO" id="GO:0006744">
    <property type="term" value="P:ubiquinone biosynthetic process"/>
    <property type="evidence" value="ECO:0007669"/>
    <property type="project" value="UniProtKB-KW"/>
</dbReference>
<organism evidence="11">
    <name type="scientific">Salmo salar</name>
    <name type="common">Atlantic salmon</name>
    <dbReference type="NCBI Taxonomy" id="8030"/>
    <lineage>
        <taxon>Eukaryota</taxon>
        <taxon>Metazoa</taxon>
        <taxon>Chordata</taxon>
        <taxon>Craniata</taxon>
        <taxon>Vertebrata</taxon>
        <taxon>Euteleostomi</taxon>
        <taxon>Actinopterygii</taxon>
        <taxon>Neopterygii</taxon>
        <taxon>Teleostei</taxon>
        <taxon>Protacanthopterygii</taxon>
        <taxon>Salmoniformes</taxon>
        <taxon>Salmonidae</taxon>
        <taxon>Salmoninae</taxon>
        <taxon>Salmo</taxon>
    </lineage>
</organism>
<dbReference type="SUPFAM" id="SSF51905">
    <property type="entry name" value="FAD/NAD(P)-binding domain"/>
    <property type="match status" value="1"/>
</dbReference>
<dbReference type="PANTHER" id="PTHR43876">
    <property type="entry name" value="UBIQUINONE BIOSYNTHESIS MONOOXYGENASE COQ6, MITOCHONDRIAL"/>
    <property type="match status" value="1"/>
</dbReference>
<dbReference type="GeneID" id="100196727"/>
<evidence type="ECO:0000259" key="10">
    <source>
        <dbReference type="Pfam" id="PF01494"/>
    </source>
</evidence>